<dbReference type="GO" id="GO:0003700">
    <property type="term" value="F:DNA-binding transcription factor activity"/>
    <property type="evidence" value="ECO:0007669"/>
    <property type="project" value="TreeGrafter"/>
</dbReference>
<evidence type="ECO:0000256" key="3">
    <source>
        <dbReference type="SAM" id="MobiDB-lite"/>
    </source>
</evidence>
<dbReference type="GO" id="GO:0046983">
    <property type="term" value="F:protein dimerization activity"/>
    <property type="evidence" value="ECO:0007669"/>
    <property type="project" value="InterPro"/>
</dbReference>
<protein>
    <submittedName>
        <fullName evidence="5">Helix-loop-helix DNA-binding domain-containing transcription factor</fullName>
    </submittedName>
</protein>
<evidence type="ECO:0000259" key="4">
    <source>
        <dbReference type="PROSITE" id="PS50888"/>
    </source>
</evidence>
<dbReference type="PANTHER" id="PTHR10328">
    <property type="entry name" value="PROTEIN MAX MYC-ASSOCIATED FACTOR X"/>
    <property type="match status" value="1"/>
</dbReference>
<evidence type="ECO:0000313" key="5">
    <source>
        <dbReference type="EMBL" id="OAD80350.1"/>
    </source>
</evidence>
<dbReference type="InParanoid" id="A0A167QVN6"/>
<sequence>MAPPHTILPKEPSNLPRRASYPIQDRIRIYSPATMARQLNKQKHQSKLIVHGVNILNKISLDSDIAMDRIQHRRETHNLVERRRRDKLNTLVNELTQVIPPSEAVSEKWHRAKTLRQAIDYIKSLQMENNGLRTQLGLPNIVLPARSSSSRAEIPSGSGSGESSNESDVPDVSESTPCFS</sequence>
<dbReference type="GO" id="GO:0003677">
    <property type="term" value="F:DNA binding"/>
    <property type="evidence" value="ECO:0007669"/>
    <property type="project" value="UniProtKB-KW"/>
</dbReference>
<dbReference type="PANTHER" id="PTHR10328:SF15">
    <property type="entry name" value="BHLH TRANSCRIPTION FACTOR"/>
    <property type="match status" value="1"/>
</dbReference>
<keyword evidence="6" id="KW-1185">Reference proteome</keyword>
<evidence type="ECO:0000256" key="1">
    <source>
        <dbReference type="ARBA" id="ARBA00023125"/>
    </source>
</evidence>
<dbReference type="Gene3D" id="4.10.280.10">
    <property type="entry name" value="Helix-loop-helix DNA-binding domain"/>
    <property type="match status" value="1"/>
</dbReference>
<organism evidence="5 6">
    <name type="scientific">Phycomyces blakesleeanus (strain ATCC 8743b / DSM 1359 / FGSC 10004 / NBRC 33097 / NRRL 1555)</name>
    <dbReference type="NCBI Taxonomy" id="763407"/>
    <lineage>
        <taxon>Eukaryota</taxon>
        <taxon>Fungi</taxon>
        <taxon>Fungi incertae sedis</taxon>
        <taxon>Mucoromycota</taxon>
        <taxon>Mucoromycotina</taxon>
        <taxon>Mucoromycetes</taxon>
        <taxon>Mucorales</taxon>
        <taxon>Phycomycetaceae</taxon>
        <taxon>Phycomyces</taxon>
    </lineage>
</organism>
<dbReference type="STRING" id="763407.A0A167QVN6"/>
<feature type="domain" description="BHLH" evidence="4">
    <location>
        <begin position="72"/>
        <end position="125"/>
    </location>
</feature>
<gene>
    <name evidence="5" type="ORF">PHYBLDRAFT_61401</name>
</gene>
<dbReference type="AlphaFoldDB" id="A0A167QVN6"/>
<dbReference type="OrthoDB" id="690068at2759"/>
<dbReference type="GO" id="GO:0090575">
    <property type="term" value="C:RNA polymerase II transcription regulator complex"/>
    <property type="evidence" value="ECO:0007669"/>
    <property type="project" value="TreeGrafter"/>
</dbReference>
<proteinExistence type="predicted"/>
<dbReference type="GO" id="GO:0045944">
    <property type="term" value="P:positive regulation of transcription by RNA polymerase II"/>
    <property type="evidence" value="ECO:0007669"/>
    <property type="project" value="TreeGrafter"/>
</dbReference>
<name>A0A167QVN6_PHYB8</name>
<keyword evidence="2" id="KW-0539">Nucleus</keyword>
<dbReference type="InterPro" id="IPR036638">
    <property type="entry name" value="HLH_DNA-bd_sf"/>
</dbReference>
<dbReference type="GeneID" id="29001706"/>
<feature type="region of interest" description="Disordered" evidence="3">
    <location>
        <begin position="144"/>
        <end position="180"/>
    </location>
</feature>
<dbReference type="PROSITE" id="PS50888">
    <property type="entry name" value="BHLH"/>
    <property type="match status" value="1"/>
</dbReference>
<dbReference type="RefSeq" id="XP_018298390.1">
    <property type="nucleotide sequence ID" value="XM_018440800.1"/>
</dbReference>
<dbReference type="Proteomes" id="UP000077315">
    <property type="component" value="Unassembled WGS sequence"/>
</dbReference>
<dbReference type="EMBL" id="KV440971">
    <property type="protein sequence ID" value="OAD80350.1"/>
    <property type="molecule type" value="Genomic_DNA"/>
</dbReference>
<reference evidence="6" key="1">
    <citation type="submission" date="2015-06" db="EMBL/GenBank/DDBJ databases">
        <title>Expansion of signal transduction pathways in fungi by whole-genome duplication.</title>
        <authorList>
            <consortium name="DOE Joint Genome Institute"/>
            <person name="Corrochano L.M."/>
            <person name="Kuo A."/>
            <person name="Marcet-Houben M."/>
            <person name="Polaino S."/>
            <person name="Salamov A."/>
            <person name="Villalobos J.M."/>
            <person name="Alvarez M.I."/>
            <person name="Avalos J."/>
            <person name="Benito E.P."/>
            <person name="Benoit I."/>
            <person name="Burger G."/>
            <person name="Camino L.P."/>
            <person name="Canovas D."/>
            <person name="Cerda-Olmedo E."/>
            <person name="Cheng J.-F."/>
            <person name="Dominguez A."/>
            <person name="Elias M."/>
            <person name="Eslava A.P."/>
            <person name="Glaser F."/>
            <person name="Grimwood J."/>
            <person name="Gutierrez G."/>
            <person name="Heitman J."/>
            <person name="Henrissat B."/>
            <person name="Iturriaga E.A."/>
            <person name="Lang B.F."/>
            <person name="Lavin J.L."/>
            <person name="Lee S."/>
            <person name="Li W."/>
            <person name="Lindquist E."/>
            <person name="Lopez-Garcia S."/>
            <person name="Luque E.M."/>
            <person name="Marcos A.T."/>
            <person name="Martin J."/>
            <person name="McCluskey K."/>
            <person name="Medina H.R."/>
            <person name="Miralles-Duran A."/>
            <person name="Miyazaki A."/>
            <person name="Munoz-Torres E."/>
            <person name="Oguiza J.A."/>
            <person name="Ohm R."/>
            <person name="Olmedo M."/>
            <person name="Orejas M."/>
            <person name="Ortiz-Castellanos L."/>
            <person name="Pisabarro A.G."/>
            <person name="Rodriguez-Romero J."/>
            <person name="Ruiz-Herrera J."/>
            <person name="Ruiz-Vazquez R."/>
            <person name="Sanz C."/>
            <person name="Schackwitz W."/>
            <person name="Schmutz J."/>
            <person name="Shahriari M."/>
            <person name="Shelest E."/>
            <person name="Silva-Franco F."/>
            <person name="Soanes D."/>
            <person name="Syed K."/>
            <person name="Tagua V.G."/>
            <person name="Talbot N.J."/>
            <person name="Thon M."/>
            <person name="De vries R.P."/>
            <person name="Wiebenga A."/>
            <person name="Yadav J.S."/>
            <person name="Braun E.L."/>
            <person name="Baker S."/>
            <person name="Garre V."/>
            <person name="Horwitz B."/>
            <person name="Torres-Martinez S."/>
            <person name="Idnurm A."/>
            <person name="Herrera-Estrella A."/>
            <person name="Gabaldon T."/>
            <person name="Grigoriev I.V."/>
        </authorList>
    </citation>
    <scope>NUCLEOTIDE SEQUENCE [LARGE SCALE GENOMIC DNA]</scope>
    <source>
        <strain evidence="6">NRRL 1555(-)</strain>
    </source>
</reference>
<dbReference type="Pfam" id="PF00010">
    <property type="entry name" value="HLH"/>
    <property type="match status" value="1"/>
</dbReference>
<accession>A0A167QVN6</accession>
<dbReference type="InterPro" id="IPR011598">
    <property type="entry name" value="bHLH_dom"/>
</dbReference>
<evidence type="ECO:0000313" key="6">
    <source>
        <dbReference type="Proteomes" id="UP000077315"/>
    </source>
</evidence>
<dbReference type="SUPFAM" id="SSF47459">
    <property type="entry name" value="HLH, helix-loop-helix DNA-binding domain"/>
    <property type="match status" value="1"/>
</dbReference>
<keyword evidence="1 5" id="KW-0238">DNA-binding</keyword>
<dbReference type="VEuPathDB" id="FungiDB:PHYBLDRAFT_61401"/>
<dbReference type="SMART" id="SM00353">
    <property type="entry name" value="HLH"/>
    <property type="match status" value="1"/>
</dbReference>
<evidence type="ECO:0000256" key="2">
    <source>
        <dbReference type="ARBA" id="ARBA00023242"/>
    </source>
</evidence>